<dbReference type="EMBL" id="LSZW01000040">
    <property type="protein sequence ID" value="KXK66529.1"/>
    <property type="molecule type" value="Genomic_DNA"/>
</dbReference>
<dbReference type="NCBIfam" id="TIGR03570">
    <property type="entry name" value="NeuD_NnaD"/>
    <property type="match status" value="1"/>
</dbReference>
<comment type="caution">
    <text evidence="6">The sequence shown here is derived from an EMBL/GenBank/DDBJ whole genome shotgun (WGS) entry which is preliminary data.</text>
</comment>
<dbReference type="GO" id="GO:0016746">
    <property type="term" value="F:acyltransferase activity"/>
    <property type="evidence" value="ECO:0007669"/>
    <property type="project" value="UniProtKB-KW"/>
</dbReference>
<dbReference type="KEGG" id="cmiu:B1H56_09910"/>
<dbReference type="SUPFAM" id="SSF51161">
    <property type="entry name" value="Trimeric LpxA-like enzymes"/>
    <property type="match status" value="1"/>
</dbReference>
<feature type="domain" description="PglD N-terminal" evidence="5">
    <location>
        <begin position="3"/>
        <end position="84"/>
    </location>
</feature>
<feature type="binding site" evidence="4">
    <location>
        <position position="72"/>
    </location>
    <ligand>
        <name>substrate</name>
    </ligand>
</feature>
<sequence>MEDLIIVGAGGMGRVVLQIIKDINQSRARWNVLGFIDDNPHSLDGMGFAEQVMGTIEDWQVEDTQNFVIAVGNPNVRNVCIQKLLDKGANFVNIIHPTAIIWDHTQIGKGCVIFPFVRVEPNAVVGDFALLLSTVAHDVVVGDYAVISPNCTLVGGCRIEKNAYIGSNVVLVNNIVVEENAYVGAGSVVIKNVKAGTKVFGNPARISAF</sequence>
<keyword evidence="7" id="KW-1185">Reference proteome</keyword>
<evidence type="ECO:0000256" key="1">
    <source>
        <dbReference type="ARBA" id="ARBA00022679"/>
    </source>
</evidence>
<accession>A0A136Q7C4</accession>
<feature type="active site" description="Proton acceptor" evidence="3">
    <location>
        <position position="137"/>
    </location>
</feature>
<dbReference type="Proteomes" id="UP000070366">
    <property type="component" value="Unassembled WGS sequence"/>
</dbReference>
<dbReference type="PROSITE" id="PS00101">
    <property type="entry name" value="HEXAPEP_TRANSFERASES"/>
    <property type="match status" value="1"/>
</dbReference>
<dbReference type="Pfam" id="PF17836">
    <property type="entry name" value="PglD_N"/>
    <property type="match status" value="1"/>
</dbReference>
<evidence type="ECO:0000313" key="6">
    <source>
        <dbReference type="EMBL" id="KXK66529.1"/>
    </source>
</evidence>
<dbReference type="InterPro" id="IPR018357">
    <property type="entry name" value="Hexapep_transf_CS"/>
</dbReference>
<dbReference type="PANTHER" id="PTHR43300">
    <property type="entry name" value="ACETYLTRANSFERASE"/>
    <property type="match status" value="1"/>
</dbReference>
<keyword evidence="1 6" id="KW-0808">Transferase</keyword>
<evidence type="ECO:0000256" key="2">
    <source>
        <dbReference type="ARBA" id="ARBA00022737"/>
    </source>
</evidence>
<dbReference type="InterPro" id="IPR011004">
    <property type="entry name" value="Trimer_LpxA-like_sf"/>
</dbReference>
<dbReference type="InterPro" id="IPR020019">
    <property type="entry name" value="AcTrfase_PglD-like"/>
</dbReference>
<feature type="site" description="Increases basicity of active site His" evidence="3">
    <location>
        <position position="138"/>
    </location>
</feature>
<dbReference type="PANTHER" id="PTHR43300:SF7">
    <property type="entry name" value="UDP-N-ACETYLBACILLOSAMINE N-ACETYLTRANSFERASE"/>
    <property type="match status" value="1"/>
</dbReference>
<evidence type="ECO:0000256" key="3">
    <source>
        <dbReference type="PIRSR" id="PIRSR620019-1"/>
    </source>
</evidence>
<evidence type="ECO:0000256" key="4">
    <source>
        <dbReference type="PIRSR" id="PIRSR620019-2"/>
    </source>
</evidence>
<dbReference type="InterPro" id="IPR001451">
    <property type="entry name" value="Hexapep"/>
</dbReference>
<evidence type="ECO:0000259" key="5">
    <source>
        <dbReference type="Pfam" id="PF17836"/>
    </source>
</evidence>
<gene>
    <name evidence="6" type="ORF">HMPREF3293_00572</name>
</gene>
<organism evidence="6 7">
    <name type="scientific">Christensenella minuta</name>
    <dbReference type="NCBI Taxonomy" id="626937"/>
    <lineage>
        <taxon>Bacteria</taxon>
        <taxon>Bacillati</taxon>
        <taxon>Bacillota</taxon>
        <taxon>Clostridia</taxon>
        <taxon>Christensenellales</taxon>
        <taxon>Christensenellaceae</taxon>
        <taxon>Christensenella</taxon>
    </lineage>
</organism>
<dbReference type="STRING" id="626937.HMPREF3293_00572"/>
<dbReference type="OrthoDB" id="9801456at2"/>
<dbReference type="AlphaFoldDB" id="A0A136Q7C4"/>
<proteinExistence type="predicted"/>
<dbReference type="Gene3D" id="2.160.10.10">
    <property type="entry name" value="Hexapeptide repeat proteins"/>
    <property type="match status" value="1"/>
</dbReference>
<keyword evidence="6" id="KW-0012">Acyltransferase</keyword>
<keyword evidence="2" id="KW-0677">Repeat</keyword>
<dbReference type="InterPro" id="IPR041561">
    <property type="entry name" value="PglD_N"/>
</dbReference>
<dbReference type="CDD" id="cd03360">
    <property type="entry name" value="LbH_AT_putative"/>
    <property type="match status" value="1"/>
</dbReference>
<dbReference type="RefSeq" id="WP_066522625.1">
    <property type="nucleotide sequence ID" value="NZ_CABMOF010000009.1"/>
</dbReference>
<dbReference type="InterPro" id="IPR050179">
    <property type="entry name" value="Trans_hexapeptide_repeat"/>
</dbReference>
<evidence type="ECO:0000313" key="7">
    <source>
        <dbReference type="Proteomes" id="UP000070366"/>
    </source>
</evidence>
<protein>
    <submittedName>
        <fullName evidence="6">Sugar O-acyltransferase, sialic acid O-acetyltransferase NeuD family</fullName>
    </submittedName>
</protein>
<dbReference type="Pfam" id="PF00132">
    <property type="entry name" value="Hexapep"/>
    <property type="match status" value="1"/>
</dbReference>
<reference evidence="6 7" key="1">
    <citation type="submission" date="2016-02" db="EMBL/GenBank/DDBJ databases">
        <authorList>
            <person name="Wen L."/>
            <person name="He K."/>
            <person name="Yang H."/>
        </authorList>
    </citation>
    <scope>NUCLEOTIDE SEQUENCE [LARGE SCALE GENOMIC DNA]</scope>
    <source>
        <strain evidence="6 7">DSM 22607</strain>
    </source>
</reference>
<name>A0A136Q7C4_9FIRM</name>
<dbReference type="Gene3D" id="3.40.50.20">
    <property type="match status" value="1"/>
</dbReference>